<gene>
    <name evidence="1" type="ORF">BS637_03650</name>
    <name evidence="2" type="ORF">BS638_09300</name>
</gene>
<organism evidence="2 4">
    <name type="scientific">Clostridium tepidum</name>
    <dbReference type="NCBI Taxonomy" id="1962263"/>
    <lineage>
        <taxon>Bacteria</taxon>
        <taxon>Bacillati</taxon>
        <taxon>Bacillota</taxon>
        <taxon>Clostridia</taxon>
        <taxon>Eubacteriales</taxon>
        <taxon>Clostridiaceae</taxon>
        <taxon>Clostridium</taxon>
    </lineage>
</organism>
<dbReference type="PIRSF" id="PIRSF011575">
    <property type="entry name" value="YabG"/>
    <property type="match status" value="1"/>
</dbReference>
<dbReference type="Pfam" id="PF05582">
    <property type="entry name" value="Peptidase_U57"/>
    <property type="match status" value="1"/>
</dbReference>
<keyword evidence="3" id="KW-1185">Reference proteome</keyword>
<dbReference type="EMBL" id="MRAE01000022">
    <property type="protein sequence ID" value="OOO65015.1"/>
    <property type="molecule type" value="Genomic_DNA"/>
</dbReference>
<dbReference type="NCBIfam" id="TIGR02855">
    <property type="entry name" value="spore_yabG"/>
    <property type="match status" value="1"/>
</dbReference>
<evidence type="ECO:0000313" key="4">
    <source>
        <dbReference type="Proteomes" id="UP000190256"/>
    </source>
</evidence>
<dbReference type="AlphaFoldDB" id="A0A1S9I431"/>
<reference evidence="1 3" key="2">
    <citation type="submission" date="2016-12" db="EMBL/GenBank/DDBJ databases">
        <title>Clostridium tepidum sp. nov., a close relative of Clostridium sporogenes and Clostridium botulinum Group I.</title>
        <authorList>
            <person name="Dobritsa A.P."/>
            <person name="Kutumbaka K."/>
            <person name="Werner K."/>
            <person name="Samadpour M."/>
        </authorList>
    </citation>
    <scope>NUCLEOTIDE SEQUENCE [LARGE SCALE GENOMIC DNA]</scope>
    <source>
        <strain evidence="1 3">PE</strain>
    </source>
</reference>
<dbReference type="Proteomes" id="UP000190206">
    <property type="component" value="Unassembled WGS sequence"/>
</dbReference>
<evidence type="ECO:0000313" key="3">
    <source>
        <dbReference type="Proteomes" id="UP000190206"/>
    </source>
</evidence>
<name>A0A1S9I431_9CLOT</name>
<accession>A0A1S9I431</accession>
<evidence type="ECO:0000313" key="2">
    <source>
        <dbReference type="EMBL" id="OOO65015.1"/>
    </source>
</evidence>
<dbReference type="OrthoDB" id="9785306at2"/>
<proteinExistence type="predicted"/>
<reference evidence="2 4" key="1">
    <citation type="submission" date="2016-12" db="EMBL/GenBank/DDBJ databases">
        <title>Clostridium tepidum sp. nov., a close relative of Clostridium sporogenes and Clostridium botulinum Group I.</title>
        <authorList>
            <person name="Dobritsa A.P."/>
            <person name="Kutumbaka K.K."/>
            <person name="Werner K."/>
            <person name="Wiedmann M."/>
            <person name="Asmus A."/>
            <person name="Samadpour M."/>
        </authorList>
    </citation>
    <scope>NUCLEOTIDE SEQUENCE [LARGE SCALE GENOMIC DNA]</scope>
    <source>
        <strain evidence="2 4">IEH 97212</strain>
    </source>
</reference>
<dbReference type="RefSeq" id="WP_078023318.1">
    <property type="nucleotide sequence ID" value="NZ_JADPGM010000002.1"/>
</dbReference>
<dbReference type="Proteomes" id="UP000190256">
    <property type="component" value="Unassembled WGS sequence"/>
</dbReference>
<dbReference type="InterPro" id="IPR008764">
    <property type="entry name" value="Peptidase_U57"/>
</dbReference>
<dbReference type="STRING" id="1962263.BS637_03650"/>
<evidence type="ECO:0000313" key="1">
    <source>
        <dbReference type="EMBL" id="OOO62920.1"/>
    </source>
</evidence>
<protein>
    <submittedName>
        <fullName evidence="2">Sporulation peptidase YabG</fullName>
    </submittedName>
</protein>
<dbReference type="EMBL" id="MRAD01000003">
    <property type="protein sequence ID" value="OOO62920.1"/>
    <property type="molecule type" value="Genomic_DNA"/>
</dbReference>
<sequence length="300" mass="34271">MEIGDIVVRKSYKKDITFKIIDIRQEEGKEIYTLKGVNVRIIADSPYEDLEEVSVATMTKKEEVFTSKVNESIKKILDDRKFRGDGKGKRINKKSKIEKMYRTSKNIKTKELYFGRPGNILHIDGDSEYLDTCLKVYKQLQLDVVGEKVLEREQPDKVLSLVKLYKPDIVVITGHDAVLKEIEDYTDINNYRNSKYFVKTVNVLRDYERSYDDLIIFAGACQSCYEAILDAGANYASSPGRVLIHCLDPVFLCEKIAYTNISNIVSIEEALENTITGIKGIGGLQTRGKYREGFPKSEYV</sequence>
<comment type="caution">
    <text evidence="2">The sequence shown here is derived from an EMBL/GenBank/DDBJ whole genome shotgun (WGS) entry which is preliminary data.</text>
</comment>